<dbReference type="InterPro" id="IPR016174">
    <property type="entry name" value="Di-haem_cyt_TM"/>
</dbReference>
<accession>S6ADD9</accession>
<evidence type="ECO:0000256" key="3">
    <source>
        <dbReference type="ARBA" id="ARBA00022692"/>
    </source>
</evidence>
<evidence type="ECO:0000256" key="4">
    <source>
        <dbReference type="ARBA" id="ARBA00022989"/>
    </source>
</evidence>
<evidence type="ECO:0000259" key="7">
    <source>
        <dbReference type="Pfam" id="PF01292"/>
    </source>
</evidence>
<protein>
    <recommendedName>
        <fullName evidence="7">Cytochrome b561 bacterial/Ni-hydrogenase domain-containing protein</fullName>
    </recommendedName>
</protein>
<keyword evidence="3 6" id="KW-0812">Transmembrane</keyword>
<dbReference type="AlphaFoldDB" id="S6ADD9"/>
<evidence type="ECO:0000313" key="9">
    <source>
        <dbReference type="Proteomes" id="UP000015559"/>
    </source>
</evidence>
<dbReference type="GO" id="GO:0005886">
    <property type="term" value="C:plasma membrane"/>
    <property type="evidence" value="ECO:0007669"/>
    <property type="project" value="UniProtKB-SubCell"/>
</dbReference>
<dbReference type="SUPFAM" id="SSF81342">
    <property type="entry name" value="Transmembrane di-heme cytochromes"/>
    <property type="match status" value="1"/>
</dbReference>
<feature type="transmembrane region" description="Helical" evidence="6">
    <location>
        <begin position="107"/>
        <end position="129"/>
    </location>
</feature>
<dbReference type="InterPro" id="IPR011577">
    <property type="entry name" value="Cyt_b561_bac/Ni-Hgenase"/>
</dbReference>
<dbReference type="GO" id="GO:0022904">
    <property type="term" value="P:respiratory electron transport chain"/>
    <property type="evidence" value="ECO:0007669"/>
    <property type="project" value="InterPro"/>
</dbReference>
<feature type="transmembrane region" description="Helical" evidence="6">
    <location>
        <begin position="47"/>
        <end position="65"/>
    </location>
</feature>
<feature type="domain" description="Cytochrome b561 bacterial/Ni-hydrogenase" evidence="7">
    <location>
        <begin position="3"/>
        <end position="166"/>
    </location>
</feature>
<dbReference type="EMBL" id="AP013066">
    <property type="protein sequence ID" value="BAN36388.1"/>
    <property type="molecule type" value="Genomic_DNA"/>
</dbReference>
<keyword evidence="5 6" id="KW-0472">Membrane</keyword>
<evidence type="ECO:0000256" key="5">
    <source>
        <dbReference type="ARBA" id="ARBA00023136"/>
    </source>
</evidence>
<evidence type="ECO:0000256" key="2">
    <source>
        <dbReference type="ARBA" id="ARBA00022475"/>
    </source>
</evidence>
<dbReference type="HOGENOM" id="CLU_117047_0_0_4"/>
<keyword evidence="9" id="KW-1185">Reference proteome</keyword>
<name>S6ADD9_SULDS</name>
<feature type="transmembrane region" description="Helical" evidence="6">
    <location>
        <begin position="149"/>
        <end position="168"/>
    </location>
</feature>
<reference evidence="8 9" key="1">
    <citation type="journal article" date="2012" name="Appl. Environ. Microbiol.">
        <title>Draft genome sequence of a psychrotolerant sulfur-oxidizing bacterium, Sulfuricella denitrificans skB26, and proteomic insights into cold adaptation.</title>
        <authorList>
            <person name="Watanabe T."/>
            <person name="Kojima H."/>
            <person name="Fukui M."/>
        </authorList>
    </citation>
    <scope>NUCLEOTIDE SEQUENCE [LARGE SCALE GENOMIC DNA]</scope>
    <source>
        <strain evidence="9">skB26</strain>
    </source>
</reference>
<dbReference type="GO" id="GO:0009055">
    <property type="term" value="F:electron transfer activity"/>
    <property type="evidence" value="ECO:0007669"/>
    <property type="project" value="InterPro"/>
</dbReference>
<organism evidence="8 9">
    <name type="scientific">Sulfuricella denitrificans (strain DSM 22764 / NBRC 105220 / skB26)</name>
    <dbReference type="NCBI Taxonomy" id="1163617"/>
    <lineage>
        <taxon>Bacteria</taxon>
        <taxon>Pseudomonadati</taxon>
        <taxon>Pseudomonadota</taxon>
        <taxon>Betaproteobacteria</taxon>
        <taxon>Nitrosomonadales</taxon>
        <taxon>Sulfuricellaceae</taxon>
        <taxon>Sulfuricella</taxon>
    </lineage>
</organism>
<dbReference type="Proteomes" id="UP000015559">
    <property type="component" value="Chromosome"/>
</dbReference>
<dbReference type="eggNOG" id="ENOG5032Z04">
    <property type="taxonomic scope" value="Bacteria"/>
</dbReference>
<evidence type="ECO:0000256" key="6">
    <source>
        <dbReference type="SAM" id="Phobius"/>
    </source>
</evidence>
<comment type="subcellular location">
    <subcellularLocation>
        <location evidence="1">Cell membrane</location>
        <topology evidence="1">Multi-pass membrane protein</topology>
    </subcellularLocation>
</comment>
<dbReference type="Gene3D" id="1.20.950.20">
    <property type="entry name" value="Transmembrane di-heme cytochromes, Chain C"/>
    <property type="match status" value="1"/>
</dbReference>
<dbReference type="KEGG" id="sdr:SCD_n02586"/>
<evidence type="ECO:0000313" key="8">
    <source>
        <dbReference type="EMBL" id="BAN36388.1"/>
    </source>
</evidence>
<keyword evidence="2" id="KW-1003">Cell membrane</keyword>
<dbReference type="OrthoDB" id="8559664at2"/>
<sequence>MKYDRTTYWLHAGLAFGVSAQLMFSLMMDAPRLGVPTGGMGDVFFQIHRMGGLGVLALLIVHWLWQLSGRASNGMKVLYPWLFKRRLSPSSTPRSIRGRLQVSAGTLQGLGLLIASLMAMTGLILYFGVTGDGGMSTFVTAIREVHSATAISLWIYLGLHLAISLLRFI</sequence>
<feature type="transmembrane region" description="Helical" evidence="6">
    <location>
        <begin position="7"/>
        <end position="27"/>
    </location>
</feature>
<dbReference type="RefSeq" id="WP_009207653.1">
    <property type="nucleotide sequence ID" value="NC_022357.1"/>
</dbReference>
<dbReference type="STRING" id="1163617.SCD_n02586"/>
<proteinExistence type="predicted"/>
<dbReference type="Pfam" id="PF01292">
    <property type="entry name" value="Ni_hydr_CYTB"/>
    <property type="match status" value="1"/>
</dbReference>
<keyword evidence="4 6" id="KW-1133">Transmembrane helix</keyword>
<gene>
    <name evidence="8" type="ORF">SCD_n02586</name>
</gene>
<evidence type="ECO:0000256" key="1">
    <source>
        <dbReference type="ARBA" id="ARBA00004651"/>
    </source>
</evidence>